<proteinExistence type="predicted"/>
<gene>
    <name evidence="2" type="ORF">LSCM1_01980</name>
</gene>
<dbReference type="GeneID" id="92512088"/>
<organism evidence="2 3">
    <name type="scientific">Leishmania martiniquensis</name>
    <dbReference type="NCBI Taxonomy" id="1580590"/>
    <lineage>
        <taxon>Eukaryota</taxon>
        <taxon>Discoba</taxon>
        <taxon>Euglenozoa</taxon>
        <taxon>Kinetoplastea</taxon>
        <taxon>Metakinetoplastina</taxon>
        <taxon>Trypanosomatida</taxon>
        <taxon>Trypanosomatidae</taxon>
        <taxon>Leishmaniinae</taxon>
        <taxon>Leishmania</taxon>
    </lineage>
</organism>
<evidence type="ECO:0000313" key="2">
    <source>
        <dbReference type="EMBL" id="KAG5470732.1"/>
    </source>
</evidence>
<name>A0A836GN13_9TRYP</name>
<evidence type="ECO:0000256" key="1">
    <source>
        <dbReference type="SAM" id="MobiDB-lite"/>
    </source>
</evidence>
<dbReference type="EMBL" id="JAFEUZ010000032">
    <property type="protein sequence ID" value="KAG5470732.1"/>
    <property type="molecule type" value="Genomic_DNA"/>
</dbReference>
<keyword evidence="3" id="KW-1185">Reference proteome</keyword>
<dbReference type="CDD" id="cd23677">
    <property type="entry name" value="RESC3_ARM-like"/>
    <property type="match status" value="1"/>
</dbReference>
<dbReference type="AlphaFoldDB" id="A0A836GN13"/>
<comment type="caution">
    <text evidence="2">The sequence shown here is derived from an EMBL/GenBank/DDBJ whole genome shotgun (WGS) entry which is preliminary data.</text>
</comment>
<dbReference type="Proteomes" id="UP000673552">
    <property type="component" value="Chromosome 32"/>
</dbReference>
<dbReference type="OrthoDB" id="272939at2759"/>
<evidence type="ECO:0000313" key="3">
    <source>
        <dbReference type="Proteomes" id="UP000673552"/>
    </source>
</evidence>
<accession>A0A836GN13</accession>
<reference evidence="2 3" key="1">
    <citation type="submission" date="2021-03" db="EMBL/GenBank/DDBJ databases">
        <title>Leishmania (Mundinia) martiniquensis Genome sequencing and assembly.</title>
        <authorList>
            <person name="Almutairi H."/>
            <person name="Gatherer D."/>
        </authorList>
    </citation>
    <scope>NUCLEOTIDE SEQUENCE [LARGE SCALE GENOMIC DNA]</scope>
    <source>
        <strain evidence="2">LSCM1</strain>
    </source>
</reference>
<sequence length="661" mass="72413">MPSYTPYVAHTRRVTARLRARMHNQSFTSTILASTEANKTDLSRVADARLRELLALRADHQRTFDPIFKQRALSLLQTLPLKAVADDPKLSFTMGALRVCGYFSATQSPATFNLLNHATRHSFLLDALSVSQLFFALEDMHHPQTAEVVSIVLPRVTELATEFTVREARLVLDVCFKHGLLTMELNKKLADIITDAVNDLRGNELASAVSAVLRMCTDEVARRFLEAATPRLCRALRETTEQMHLYKVTYLYPAGGGDAEASSSRSMLAGGPDGEPPTNPAMETPTERTLRHRKEEEWRQFLISQVYEGVTLYRELQRGITWLCWAPLPLLNEVVRCALLWSEPLLDGSPEHSLDSLQAEDADVRTSSCATPANVELTPAMEDRERYARDLPQVRRRSLCHCLKMLHLASYRHLPALRLLSARIAASKDDIGTSSSTAVTPELAQAVEAIAFFYATNCAPAVTAIVDEVLEQVEPLMNAPGLVNSARALSAEDLKLAERVVLRVLFSCARLLSTLVEKAGKSALETSPAQEEAIRSILAQATAIAVSPMSQAYLALGLRPNQKGKGGIDALRAQKLITTMHMFYAITVLLALHPETGAAPAASDGAASDVLRANLGRLVPWAQALATTETGGLPEEAAVEMAKALTVLKKRPEIMSTLPRG</sequence>
<evidence type="ECO:0008006" key="4">
    <source>
        <dbReference type="Google" id="ProtNLM"/>
    </source>
</evidence>
<dbReference type="KEGG" id="lmat:92512088"/>
<protein>
    <recommendedName>
        <fullName evidence="4">Mitochondrial RNA binding protein</fullName>
    </recommendedName>
</protein>
<feature type="region of interest" description="Disordered" evidence="1">
    <location>
        <begin position="261"/>
        <end position="292"/>
    </location>
</feature>
<dbReference type="RefSeq" id="XP_067176125.1">
    <property type="nucleotide sequence ID" value="XM_067319576.1"/>
</dbReference>